<organism evidence="2 3">
    <name type="scientific">Malus domestica</name>
    <name type="common">Apple</name>
    <name type="synonym">Pyrus malus</name>
    <dbReference type="NCBI Taxonomy" id="3750"/>
    <lineage>
        <taxon>Eukaryota</taxon>
        <taxon>Viridiplantae</taxon>
        <taxon>Streptophyta</taxon>
        <taxon>Embryophyta</taxon>
        <taxon>Tracheophyta</taxon>
        <taxon>Spermatophyta</taxon>
        <taxon>Magnoliopsida</taxon>
        <taxon>eudicotyledons</taxon>
        <taxon>Gunneridae</taxon>
        <taxon>Pentapetalae</taxon>
        <taxon>rosids</taxon>
        <taxon>fabids</taxon>
        <taxon>Rosales</taxon>
        <taxon>Rosaceae</taxon>
        <taxon>Amygdaloideae</taxon>
        <taxon>Maleae</taxon>
        <taxon>Malus</taxon>
    </lineage>
</organism>
<protein>
    <submittedName>
        <fullName evidence="2">Uncharacterized protein</fullName>
    </submittedName>
</protein>
<feature type="non-terminal residue" evidence="2">
    <location>
        <position position="1"/>
    </location>
</feature>
<feature type="compositionally biased region" description="Basic and acidic residues" evidence="1">
    <location>
        <begin position="85"/>
        <end position="95"/>
    </location>
</feature>
<proteinExistence type="predicted"/>
<reference evidence="2 3" key="1">
    <citation type="submission" date="2018-10" db="EMBL/GenBank/DDBJ databases">
        <title>A high-quality apple genome assembly.</title>
        <authorList>
            <person name="Hu J."/>
        </authorList>
    </citation>
    <scope>NUCLEOTIDE SEQUENCE [LARGE SCALE GENOMIC DNA]</scope>
    <source>
        <strain evidence="3">cv. HFTH1</strain>
        <tissue evidence="2">Young leaf</tissue>
    </source>
</reference>
<keyword evidence="3" id="KW-1185">Reference proteome</keyword>
<accession>A0A498KHM6</accession>
<evidence type="ECO:0000313" key="2">
    <source>
        <dbReference type="EMBL" id="RXI05255.1"/>
    </source>
</evidence>
<evidence type="ECO:0000313" key="3">
    <source>
        <dbReference type="Proteomes" id="UP000290289"/>
    </source>
</evidence>
<name>A0A498KHM6_MALDO</name>
<sequence>KVDREISQDFFLPRAYLLVHCFAVTAVDSGSKALEFLRLHEQDAWRKEQKSFFVKPMQLSDVNKLRPHMLKGRSSMDMEDQSNVNKREQEQNIMT</sequence>
<evidence type="ECO:0000256" key="1">
    <source>
        <dbReference type="SAM" id="MobiDB-lite"/>
    </source>
</evidence>
<dbReference type="Proteomes" id="UP000290289">
    <property type="component" value="Chromosome 2"/>
</dbReference>
<feature type="region of interest" description="Disordered" evidence="1">
    <location>
        <begin position="71"/>
        <end position="95"/>
    </location>
</feature>
<gene>
    <name evidence="2" type="ORF">DVH24_006512</name>
</gene>
<comment type="caution">
    <text evidence="2">The sequence shown here is derived from an EMBL/GenBank/DDBJ whole genome shotgun (WGS) entry which is preliminary data.</text>
</comment>
<dbReference type="AlphaFoldDB" id="A0A498KHM6"/>
<dbReference type="EMBL" id="RDQH01000328">
    <property type="protein sequence ID" value="RXI05255.1"/>
    <property type="molecule type" value="Genomic_DNA"/>
</dbReference>